<dbReference type="AlphaFoldDB" id="A0AAV8X4X0"/>
<dbReference type="EMBL" id="JAPWTK010001156">
    <property type="protein sequence ID" value="KAJ8933815.1"/>
    <property type="molecule type" value="Genomic_DNA"/>
</dbReference>
<organism evidence="1 2">
    <name type="scientific">Aromia moschata</name>
    <dbReference type="NCBI Taxonomy" id="1265417"/>
    <lineage>
        <taxon>Eukaryota</taxon>
        <taxon>Metazoa</taxon>
        <taxon>Ecdysozoa</taxon>
        <taxon>Arthropoda</taxon>
        <taxon>Hexapoda</taxon>
        <taxon>Insecta</taxon>
        <taxon>Pterygota</taxon>
        <taxon>Neoptera</taxon>
        <taxon>Endopterygota</taxon>
        <taxon>Coleoptera</taxon>
        <taxon>Polyphaga</taxon>
        <taxon>Cucujiformia</taxon>
        <taxon>Chrysomeloidea</taxon>
        <taxon>Cerambycidae</taxon>
        <taxon>Cerambycinae</taxon>
        <taxon>Callichromatini</taxon>
        <taxon>Aromia</taxon>
    </lineage>
</organism>
<dbReference type="Proteomes" id="UP001162162">
    <property type="component" value="Unassembled WGS sequence"/>
</dbReference>
<comment type="caution">
    <text evidence="1">The sequence shown here is derived from an EMBL/GenBank/DDBJ whole genome shotgun (WGS) entry which is preliminary data.</text>
</comment>
<evidence type="ECO:0000313" key="2">
    <source>
        <dbReference type="Proteomes" id="UP001162162"/>
    </source>
</evidence>
<name>A0AAV8X4X0_9CUCU</name>
<sequence length="131" mass="14969">MENLNQLREGASSTAFTGKVLWSVEIAKGALRRKTSFGTGFTKTKVTRYLMESEITSAELESIKPKTTTDPIQIAPRYFMSLKEDSLDRREPPLRESTTRQIQRCLVLKWDNWPRDLGHEPSTRPAPQQST</sequence>
<protein>
    <submittedName>
        <fullName evidence="1">Uncharacterized protein</fullName>
    </submittedName>
</protein>
<keyword evidence="2" id="KW-1185">Reference proteome</keyword>
<proteinExistence type="predicted"/>
<accession>A0AAV8X4X0</accession>
<gene>
    <name evidence="1" type="ORF">NQ318_004088</name>
</gene>
<reference evidence="1" key="1">
    <citation type="journal article" date="2023" name="Insect Mol. Biol.">
        <title>Genome sequencing provides insights into the evolution of gene families encoding plant cell wall-degrading enzymes in longhorned beetles.</title>
        <authorList>
            <person name="Shin N.R."/>
            <person name="Okamura Y."/>
            <person name="Kirsch R."/>
            <person name="Pauchet Y."/>
        </authorList>
    </citation>
    <scope>NUCLEOTIDE SEQUENCE</scope>
    <source>
        <strain evidence="1">AMC_N1</strain>
    </source>
</reference>
<evidence type="ECO:0000313" key="1">
    <source>
        <dbReference type="EMBL" id="KAJ8933815.1"/>
    </source>
</evidence>